<evidence type="ECO:0000256" key="7">
    <source>
        <dbReference type="ARBA" id="ARBA00023136"/>
    </source>
</evidence>
<organism evidence="9">
    <name type="scientific">Papilio xuthus</name>
    <name type="common">Asian swallowtail butterfly</name>
    <dbReference type="NCBI Taxonomy" id="66420"/>
    <lineage>
        <taxon>Eukaryota</taxon>
        <taxon>Metazoa</taxon>
        <taxon>Ecdysozoa</taxon>
        <taxon>Arthropoda</taxon>
        <taxon>Hexapoda</taxon>
        <taxon>Insecta</taxon>
        <taxon>Pterygota</taxon>
        <taxon>Neoptera</taxon>
        <taxon>Endopterygota</taxon>
        <taxon>Lepidoptera</taxon>
        <taxon>Glossata</taxon>
        <taxon>Ditrysia</taxon>
        <taxon>Papilionoidea</taxon>
        <taxon>Papilionidae</taxon>
        <taxon>Papilioninae</taxon>
        <taxon>Papilio</taxon>
    </lineage>
</organism>
<keyword evidence="6" id="KW-1133">Transmembrane helix</keyword>
<dbReference type="GO" id="GO:0016757">
    <property type="term" value="F:glycosyltransferase activity"/>
    <property type="evidence" value="ECO:0007669"/>
    <property type="project" value="UniProtKB-UniRule"/>
</dbReference>
<comment type="subcellular location">
    <subcellularLocation>
        <location evidence="1">Membrane</location>
        <topology evidence="1">Single-pass membrane protein</topology>
    </subcellularLocation>
</comment>
<dbReference type="InterPro" id="IPR008166">
    <property type="entry name" value="Glyco_transf_92"/>
</dbReference>
<evidence type="ECO:0000313" key="9">
    <source>
        <dbReference type="RefSeq" id="XP_013165206.1"/>
    </source>
</evidence>
<name>A0AAJ6Z4J5_PAPXU</name>
<protein>
    <recommendedName>
        <fullName evidence="8">Glycosyltransferase family 92 protein</fullName>
        <ecNumber evidence="8">2.4.1.-</ecNumber>
    </recommendedName>
</protein>
<gene>
    <name evidence="9" type="primary">LOC106116039</name>
</gene>
<evidence type="ECO:0000256" key="1">
    <source>
        <dbReference type="ARBA" id="ARBA00004167"/>
    </source>
</evidence>
<dbReference type="Pfam" id="PF01697">
    <property type="entry name" value="Glyco_transf_92"/>
    <property type="match status" value="1"/>
</dbReference>
<sequence>MRASRKYIRVIKLLLAGVTVFCVSWIASINEWHSGVRWVERRGGRSGRGGQGGQVEGLATMRTIVAYSEGKQAEMDRPLPVACDRMPAFPKIPYFNRSWSPHVSGDSWQRVQGTSVSVYAAYYDVRTTQRYVRILAIFHGRNISSEEPLFCQTRPLNAKEESIEVVAAKALEMWWHEWDATSSEVETPLLLSCPLTDDLNSLSVVSIVTEPCDDPSNAFVLNPKDGIINYKRSFTICVKDMKFTNNIARNLVEWIEANKILGVDRIDAYIDEINKETEEVLLYYKNQGYVRLFNVPIKHTRNRTLWQRRRDHLITYNDCLYRNLAESEYILPLDVDEILLPKIAFNLPELLIRLRTYGWNPKDYSAILVQNVFFFDFMQGVHKYKFTESNSNISKIYIKRDDVRIKRALDLDIDKIVLEEDNSVRVDKTTDLHNLESNKHKCDKEIPIPKLSRHIVRSALVSPVGYYSKSLMLTRRVLTAFNHYPLANLGVAGFAGWSAPFSEVQLNHYKESCNTTMVTECERYAVRARIDRTALRLQPRLTHALSAICQQIKAL</sequence>
<evidence type="ECO:0000256" key="3">
    <source>
        <dbReference type="ARBA" id="ARBA00022676"/>
    </source>
</evidence>
<dbReference type="GeneID" id="106116039"/>
<dbReference type="KEGG" id="pxu:106116039"/>
<dbReference type="PANTHER" id="PTHR21461">
    <property type="entry name" value="GLYCOSYLTRANSFERASE FAMILY 92 PROTEIN"/>
    <property type="match status" value="1"/>
</dbReference>
<dbReference type="EC" id="2.4.1.-" evidence="8"/>
<dbReference type="GO" id="GO:0016020">
    <property type="term" value="C:membrane"/>
    <property type="evidence" value="ECO:0007669"/>
    <property type="project" value="UniProtKB-SubCell"/>
</dbReference>
<dbReference type="AlphaFoldDB" id="A0AAJ6Z4J5"/>
<evidence type="ECO:0000256" key="4">
    <source>
        <dbReference type="ARBA" id="ARBA00022679"/>
    </source>
</evidence>
<evidence type="ECO:0000256" key="8">
    <source>
        <dbReference type="RuleBase" id="RU366017"/>
    </source>
</evidence>
<accession>A0AAJ6Z4J5</accession>
<dbReference type="Proteomes" id="UP000694872">
    <property type="component" value="Unplaced"/>
</dbReference>
<keyword evidence="4 8" id="KW-0808">Transferase</keyword>
<keyword evidence="3 8" id="KW-0328">Glycosyltransferase</keyword>
<evidence type="ECO:0000256" key="2">
    <source>
        <dbReference type="ARBA" id="ARBA00007647"/>
    </source>
</evidence>
<dbReference type="RefSeq" id="XP_013165206.1">
    <property type="nucleotide sequence ID" value="XM_013309752.1"/>
</dbReference>
<dbReference type="GO" id="GO:0005737">
    <property type="term" value="C:cytoplasm"/>
    <property type="evidence" value="ECO:0007669"/>
    <property type="project" value="TreeGrafter"/>
</dbReference>
<keyword evidence="7" id="KW-0472">Membrane</keyword>
<dbReference type="PANTHER" id="PTHR21461:SF69">
    <property type="entry name" value="GLYCOSYLTRANSFERASE FAMILY 92 PROTEIN"/>
    <property type="match status" value="1"/>
</dbReference>
<evidence type="ECO:0000256" key="6">
    <source>
        <dbReference type="ARBA" id="ARBA00022989"/>
    </source>
</evidence>
<comment type="similarity">
    <text evidence="2 8">Belongs to the glycosyltransferase 92 family.</text>
</comment>
<proteinExistence type="inferred from homology"/>
<reference evidence="9" key="1">
    <citation type="submission" date="2025-08" db="UniProtKB">
        <authorList>
            <consortium name="RefSeq"/>
        </authorList>
    </citation>
    <scope>IDENTIFICATION</scope>
</reference>
<keyword evidence="5" id="KW-0812">Transmembrane</keyword>
<evidence type="ECO:0000256" key="5">
    <source>
        <dbReference type="ARBA" id="ARBA00022692"/>
    </source>
</evidence>